<dbReference type="InterPro" id="IPR020472">
    <property type="entry name" value="WD40_PAC1"/>
</dbReference>
<evidence type="ECO:0000313" key="17">
    <source>
        <dbReference type="Proteomes" id="UP001174909"/>
    </source>
</evidence>
<comment type="caution">
    <text evidence="16">The sequence shown here is derived from an EMBL/GenBank/DDBJ whole genome shotgun (WGS) entry which is preliminary data.</text>
</comment>
<dbReference type="InterPro" id="IPR006594">
    <property type="entry name" value="LisH"/>
</dbReference>
<feature type="compositionally biased region" description="Polar residues" evidence="13">
    <location>
        <begin position="47"/>
        <end position="63"/>
    </location>
</feature>
<feature type="compositionally biased region" description="Basic and acidic residues" evidence="13">
    <location>
        <begin position="738"/>
        <end position="749"/>
    </location>
</feature>
<keyword evidence="8" id="KW-0804">Transcription</keyword>
<dbReference type="GO" id="GO:0006367">
    <property type="term" value="P:transcription initiation at RNA polymerase II promoter"/>
    <property type="evidence" value="ECO:0007669"/>
    <property type="project" value="TreeGrafter"/>
</dbReference>
<dbReference type="Pfam" id="PF00400">
    <property type="entry name" value="WD40"/>
    <property type="match status" value="3"/>
</dbReference>
<evidence type="ECO:0000256" key="13">
    <source>
        <dbReference type="SAM" id="MobiDB-lite"/>
    </source>
</evidence>
<dbReference type="EMBL" id="CASHTH010004490">
    <property type="protein sequence ID" value="CAI8058129.1"/>
    <property type="molecule type" value="Genomic_DNA"/>
</dbReference>
<dbReference type="CDD" id="cd00200">
    <property type="entry name" value="WD40"/>
    <property type="match status" value="1"/>
</dbReference>
<keyword evidence="4" id="KW-0677">Repeat</keyword>
<feature type="compositionally biased region" description="Basic and acidic residues" evidence="13">
    <location>
        <begin position="760"/>
        <end position="769"/>
    </location>
</feature>
<feature type="domain" description="Homeobox" evidence="14">
    <location>
        <begin position="454"/>
        <end position="514"/>
    </location>
</feature>
<evidence type="ECO:0000256" key="2">
    <source>
        <dbReference type="ARBA" id="ARBA00009435"/>
    </source>
</evidence>
<dbReference type="SUPFAM" id="SSF46689">
    <property type="entry name" value="Homeodomain-like"/>
    <property type="match status" value="1"/>
</dbReference>
<evidence type="ECO:0000256" key="8">
    <source>
        <dbReference type="ARBA" id="ARBA00023163"/>
    </source>
</evidence>
<proteinExistence type="inferred from homology"/>
<feature type="region of interest" description="Disordered" evidence="13">
    <location>
        <begin position="729"/>
        <end position="809"/>
    </location>
</feature>
<dbReference type="PANTHER" id="PTHR19879:SF1">
    <property type="entry name" value="CANNONBALL-RELATED"/>
    <property type="match status" value="1"/>
</dbReference>
<sequence length="1040" mass="112345">MAQQQQETGASPDKHALASVLSYLRDKQLKETEQVLKRELGLEGASQMDTSSSNLPPVPQSDTEPAKYQESYSRPAPASSPSTEADLQPAATPQQPRPDDSLYTSMREPPSSNGEDDDSEEEAEEDISDPASPEYEKQRPMSWPGSLPRHHLIKFPSRPAEQVILNQAPFRAQTTTPSSSSTPVATPAGIVSPPSLSPTPTLPLWAVSCSSATLRPISVNSSASSFNSSTSVIYSMLGSQPQPLLTPLLTIVPSTALVSTAAIAAKPIKASPPSLIFSMQGRPSNLPALTRPLTASAAAAILPPHARSSSFVRGRQVVSPAGSPQAEPATGQTIISPLNKPPLPRVLGQVPAQRTLASIPPSEMTPQYVELKAFAEEFKTKRIRLGYTQGSVGQSLARKGYSNFAQSTISRFEQMQLSATNAAAIKQVLEKWLQETEFPESVPANNSDVPIVASRKRKKRAVFTPQTKSTLDEFFRQNPRPNRQAIESIAQQRDLLPEEVRVWFCNKRQKQKQSSTSSVSSCYSAISPSSNCSNSGFLAIHSPSLSPKQRSPSPKTSFTIEELSKSSNNGGCSSTPSPVLLTSPFSISPTAFSISAARAQSFFSLYWNKQETFYEEELLRLKRITSSLHLNSNELVELFTSGKFTIRMSSDSYQCLKKYLQVKNETLLLKIIQSFINLELFDGTPRTRLDIRASMGALDGEAPTKANKSKVFWGIPRDPDLVAALQELEEEESEMVGDDEKPKGGREGGMDESEMVGGDKGGEGGREGGMDESEMVGGDKGGEGGREGGMDESEMVGDDEKPKEKEAKKRPVWICSLTGVSISDDSSLLAAAFSSSRIKVWSLSPKRLYSLKPPSQMQQVTLTAGSDVRTLVGHAGPVYCTTSNADNSFLASGSEDGTGSSDKAVRLWDILTGHCVRIFTGHKAATFTLAFSSDGKLLASAGADKRILVWDIGKASKVCELKGHTDTVYQLVFSRDGTILASGGLDNCVRLWDVSSFEETGNRNEPQGSLLVSLPTKSTPVHSLHFTRKNLLLVAGPYTG</sequence>
<keyword evidence="5" id="KW-0805">Transcription regulation</keyword>
<dbReference type="Pfam" id="PF04494">
    <property type="entry name" value="TFIID_NTD2"/>
    <property type="match status" value="1"/>
</dbReference>
<evidence type="ECO:0000313" key="16">
    <source>
        <dbReference type="EMBL" id="CAI8058129.1"/>
    </source>
</evidence>
<dbReference type="InterPro" id="IPR009057">
    <property type="entry name" value="Homeodomain-like_sf"/>
</dbReference>
<dbReference type="InterPro" id="IPR015943">
    <property type="entry name" value="WD40/YVTN_repeat-like_dom_sf"/>
</dbReference>
<feature type="domain" description="POU-specific" evidence="15">
    <location>
        <begin position="363"/>
        <end position="437"/>
    </location>
</feature>
<evidence type="ECO:0000256" key="4">
    <source>
        <dbReference type="ARBA" id="ARBA00022737"/>
    </source>
</evidence>
<dbReference type="Pfam" id="PF00157">
    <property type="entry name" value="Pou"/>
    <property type="match status" value="1"/>
</dbReference>
<name>A0AA35U2E2_GEOBA</name>
<evidence type="ECO:0000256" key="3">
    <source>
        <dbReference type="ARBA" id="ARBA00022574"/>
    </source>
</evidence>
<dbReference type="InterPro" id="IPR037264">
    <property type="entry name" value="TFIID_NTD2_sf"/>
</dbReference>
<dbReference type="SUPFAM" id="SSF50978">
    <property type="entry name" value="WD40 repeat-like"/>
    <property type="match status" value="1"/>
</dbReference>
<feature type="compositionally biased region" description="Basic and acidic residues" evidence="13">
    <location>
        <begin position="798"/>
        <end position="809"/>
    </location>
</feature>
<feature type="region of interest" description="Disordered" evidence="13">
    <location>
        <begin position="543"/>
        <end position="572"/>
    </location>
</feature>
<evidence type="ECO:0000256" key="1">
    <source>
        <dbReference type="ARBA" id="ARBA00004123"/>
    </source>
</evidence>
<dbReference type="PROSITE" id="PS50294">
    <property type="entry name" value="WD_REPEATS_REGION"/>
    <property type="match status" value="2"/>
</dbReference>
<feature type="region of interest" description="Disordered" evidence="13">
    <location>
        <begin position="35"/>
        <end position="152"/>
    </location>
</feature>
<keyword evidence="7 10" id="KW-0371">Homeobox</keyword>
<reference evidence="16" key="1">
    <citation type="submission" date="2023-03" db="EMBL/GenBank/DDBJ databases">
        <authorList>
            <person name="Steffen K."/>
            <person name="Cardenas P."/>
        </authorList>
    </citation>
    <scope>NUCLEOTIDE SEQUENCE</scope>
</reference>
<dbReference type="InterPro" id="IPR001680">
    <property type="entry name" value="WD40_rpt"/>
</dbReference>
<comment type="subcellular location">
    <subcellularLocation>
        <location evidence="1 10 12">Nucleus</location>
    </subcellularLocation>
</comment>
<dbReference type="SMART" id="SM00320">
    <property type="entry name" value="WD40"/>
    <property type="match status" value="4"/>
</dbReference>
<evidence type="ECO:0000256" key="6">
    <source>
        <dbReference type="ARBA" id="ARBA00023125"/>
    </source>
</evidence>
<dbReference type="Gene3D" id="1.25.40.500">
    <property type="entry name" value="TFIID subunit TAF5, NTD2 domain"/>
    <property type="match status" value="1"/>
</dbReference>
<evidence type="ECO:0000256" key="7">
    <source>
        <dbReference type="ARBA" id="ARBA00023155"/>
    </source>
</evidence>
<dbReference type="PROSITE" id="PS51179">
    <property type="entry name" value="POU_3"/>
    <property type="match status" value="1"/>
</dbReference>
<evidence type="ECO:0000259" key="14">
    <source>
        <dbReference type="PROSITE" id="PS50071"/>
    </source>
</evidence>
<evidence type="ECO:0000256" key="9">
    <source>
        <dbReference type="ARBA" id="ARBA00023242"/>
    </source>
</evidence>
<evidence type="ECO:0000256" key="11">
    <source>
        <dbReference type="PROSITE-ProRule" id="PRU00221"/>
    </source>
</evidence>
<feature type="repeat" description="WD" evidence="11">
    <location>
        <begin position="961"/>
        <end position="1002"/>
    </location>
</feature>
<keyword evidence="17" id="KW-1185">Reference proteome</keyword>
<dbReference type="GO" id="GO:0005669">
    <property type="term" value="C:transcription factor TFIID complex"/>
    <property type="evidence" value="ECO:0007669"/>
    <property type="project" value="TreeGrafter"/>
</dbReference>
<dbReference type="PRINTS" id="PR00028">
    <property type="entry name" value="POUDOMAIN"/>
</dbReference>
<dbReference type="SUPFAM" id="SSF47413">
    <property type="entry name" value="lambda repressor-like DNA-binding domains"/>
    <property type="match status" value="1"/>
</dbReference>
<organism evidence="16 17">
    <name type="scientific">Geodia barretti</name>
    <name type="common">Barrett's horny sponge</name>
    <dbReference type="NCBI Taxonomy" id="519541"/>
    <lineage>
        <taxon>Eukaryota</taxon>
        <taxon>Metazoa</taxon>
        <taxon>Porifera</taxon>
        <taxon>Demospongiae</taxon>
        <taxon>Heteroscleromorpha</taxon>
        <taxon>Tetractinellida</taxon>
        <taxon>Astrophorina</taxon>
        <taxon>Geodiidae</taxon>
        <taxon>Geodia</taxon>
    </lineage>
</organism>
<dbReference type="InterPro" id="IPR007582">
    <property type="entry name" value="TFIID_NTD2"/>
</dbReference>
<dbReference type="PROSITE" id="PS50896">
    <property type="entry name" value="LISH"/>
    <property type="match status" value="1"/>
</dbReference>
<dbReference type="Gene3D" id="1.10.260.40">
    <property type="entry name" value="lambda repressor-like DNA-binding domains"/>
    <property type="match status" value="1"/>
</dbReference>
<feature type="DNA-binding region" description="Homeobox" evidence="10">
    <location>
        <begin position="456"/>
        <end position="515"/>
    </location>
</feature>
<dbReference type="InterPro" id="IPR036322">
    <property type="entry name" value="WD40_repeat_dom_sf"/>
</dbReference>
<dbReference type="Pfam" id="PF00046">
    <property type="entry name" value="Homeodomain"/>
    <property type="match status" value="1"/>
</dbReference>
<evidence type="ECO:0000259" key="15">
    <source>
        <dbReference type="PROSITE" id="PS51179"/>
    </source>
</evidence>
<dbReference type="PANTHER" id="PTHR19879">
    <property type="entry name" value="TRANSCRIPTION INITIATION FACTOR TFIID"/>
    <property type="match status" value="1"/>
</dbReference>
<dbReference type="AlphaFoldDB" id="A0AA35U2E2"/>
<evidence type="ECO:0000256" key="10">
    <source>
        <dbReference type="PROSITE-ProRule" id="PRU00108"/>
    </source>
</evidence>
<dbReference type="InterPro" id="IPR019775">
    <property type="entry name" value="WD40_repeat_CS"/>
</dbReference>
<feature type="region of interest" description="Disordered" evidence="13">
    <location>
        <begin position="319"/>
        <end position="340"/>
    </location>
</feature>
<dbReference type="SMART" id="SM00389">
    <property type="entry name" value="HOX"/>
    <property type="match status" value="1"/>
</dbReference>
<protein>
    <submittedName>
        <fullName evidence="16">Transcription initiation factor TFIID subunit 5</fullName>
    </submittedName>
</protein>
<dbReference type="Gene3D" id="2.130.10.10">
    <property type="entry name" value="YVTN repeat-like/Quinoprotein amine dehydrogenase"/>
    <property type="match status" value="2"/>
</dbReference>
<evidence type="ECO:0000256" key="12">
    <source>
        <dbReference type="RuleBase" id="RU000682"/>
    </source>
</evidence>
<dbReference type="SUPFAM" id="SSF160897">
    <property type="entry name" value="Taf5 N-terminal domain-like"/>
    <property type="match status" value="1"/>
</dbReference>
<keyword evidence="6 10" id="KW-0238">DNA-binding</keyword>
<dbReference type="GO" id="GO:0016251">
    <property type="term" value="F:RNA polymerase II general transcription initiation factor activity"/>
    <property type="evidence" value="ECO:0007669"/>
    <property type="project" value="TreeGrafter"/>
</dbReference>
<dbReference type="PRINTS" id="PR00320">
    <property type="entry name" value="GPROTEINBRPT"/>
</dbReference>
<feature type="repeat" description="WD" evidence="11">
    <location>
        <begin position="919"/>
        <end position="960"/>
    </location>
</feature>
<dbReference type="PROSITE" id="PS50082">
    <property type="entry name" value="WD_REPEATS_2"/>
    <property type="match status" value="3"/>
</dbReference>
<comment type="similarity">
    <text evidence="2">Belongs to the WD repeat TAF5 family.</text>
</comment>
<dbReference type="GO" id="GO:0003677">
    <property type="term" value="F:DNA binding"/>
    <property type="evidence" value="ECO:0007669"/>
    <property type="project" value="UniProtKB-UniRule"/>
</dbReference>
<dbReference type="SMART" id="SM00352">
    <property type="entry name" value="POU"/>
    <property type="match status" value="1"/>
</dbReference>
<dbReference type="InterPro" id="IPR013847">
    <property type="entry name" value="POU"/>
</dbReference>
<feature type="compositionally biased region" description="Acidic residues" evidence="13">
    <location>
        <begin position="114"/>
        <end position="128"/>
    </location>
</feature>
<dbReference type="InterPro" id="IPR001356">
    <property type="entry name" value="HD"/>
</dbReference>
<keyword evidence="9 10" id="KW-0539">Nucleus</keyword>
<evidence type="ECO:0000256" key="5">
    <source>
        <dbReference type="ARBA" id="ARBA00023015"/>
    </source>
</evidence>
<feature type="compositionally biased region" description="Basic and acidic residues" evidence="13">
    <location>
        <begin position="780"/>
        <end position="789"/>
    </location>
</feature>
<dbReference type="GO" id="GO:0003700">
    <property type="term" value="F:DNA-binding transcription factor activity"/>
    <property type="evidence" value="ECO:0007669"/>
    <property type="project" value="InterPro"/>
</dbReference>
<dbReference type="InterPro" id="IPR010982">
    <property type="entry name" value="Lambda_DNA-bd_dom_sf"/>
</dbReference>
<dbReference type="PROSITE" id="PS50071">
    <property type="entry name" value="HOMEOBOX_2"/>
    <property type="match status" value="1"/>
</dbReference>
<dbReference type="PROSITE" id="PS00678">
    <property type="entry name" value="WD_REPEATS_1"/>
    <property type="match status" value="2"/>
</dbReference>
<feature type="repeat" description="WD" evidence="11">
    <location>
        <begin position="898"/>
        <end position="918"/>
    </location>
</feature>
<dbReference type="Proteomes" id="UP001174909">
    <property type="component" value="Unassembled WGS sequence"/>
</dbReference>
<dbReference type="Gene3D" id="1.10.10.60">
    <property type="entry name" value="Homeodomain-like"/>
    <property type="match status" value="1"/>
</dbReference>
<dbReference type="CDD" id="cd00086">
    <property type="entry name" value="homeodomain"/>
    <property type="match status" value="1"/>
</dbReference>
<dbReference type="InterPro" id="IPR000327">
    <property type="entry name" value="POU_dom"/>
</dbReference>
<gene>
    <name evidence="16" type="ORF">GBAR_LOCUS31603</name>
</gene>
<accession>A0AA35U2E2</accession>
<keyword evidence="3 11" id="KW-0853">WD repeat</keyword>